<evidence type="ECO:0000313" key="2">
    <source>
        <dbReference type="Proteomes" id="UP000677244"/>
    </source>
</evidence>
<organism evidence="1 2">
    <name type="scientific">Niastella soli</name>
    <dbReference type="NCBI Taxonomy" id="2821487"/>
    <lineage>
        <taxon>Bacteria</taxon>
        <taxon>Pseudomonadati</taxon>
        <taxon>Bacteroidota</taxon>
        <taxon>Chitinophagia</taxon>
        <taxon>Chitinophagales</taxon>
        <taxon>Chitinophagaceae</taxon>
        <taxon>Niastella</taxon>
    </lineage>
</organism>
<accession>A0ABS3Z0P2</accession>
<gene>
    <name evidence="1" type="ORF">J7I42_25795</name>
</gene>
<dbReference type="EMBL" id="JAGHKO010000010">
    <property type="protein sequence ID" value="MBO9203723.1"/>
    <property type="molecule type" value="Genomic_DNA"/>
</dbReference>
<proteinExistence type="predicted"/>
<dbReference type="Proteomes" id="UP000677244">
    <property type="component" value="Unassembled WGS sequence"/>
</dbReference>
<reference evidence="1 2" key="1">
    <citation type="submission" date="2021-03" db="EMBL/GenBank/DDBJ databases">
        <title>Assistant Professor.</title>
        <authorList>
            <person name="Huq M.A."/>
        </authorList>
    </citation>
    <scope>NUCLEOTIDE SEQUENCE [LARGE SCALE GENOMIC DNA]</scope>
    <source>
        <strain evidence="1 2">MAH-29</strain>
    </source>
</reference>
<sequence>MRRLCGGNCFGYGPGGRWGLFGSCSAFPNENRVFPLERPEEIPNNDVLKPSMILMQYGRQLRAAQAVGMGVVEEWGLNFYGLEYPVRQLSPTYWQW</sequence>
<comment type="caution">
    <text evidence="1">The sequence shown here is derived from an EMBL/GenBank/DDBJ whole genome shotgun (WGS) entry which is preliminary data.</text>
</comment>
<dbReference type="RefSeq" id="WP_209141771.1">
    <property type="nucleotide sequence ID" value="NZ_JAGHKO010000010.1"/>
</dbReference>
<keyword evidence="2" id="KW-1185">Reference proteome</keyword>
<name>A0ABS3Z0P2_9BACT</name>
<evidence type="ECO:0000313" key="1">
    <source>
        <dbReference type="EMBL" id="MBO9203723.1"/>
    </source>
</evidence>
<protein>
    <submittedName>
        <fullName evidence="1">Uncharacterized protein</fullName>
    </submittedName>
</protein>